<dbReference type="PROSITE" id="PS00134">
    <property type="entry name" value="TRYPSIN_HIS"/>
    <property type="match status" value="1"/>
</dbReference>
<evidence type="ECO:0000256" key="6">
    <source>
        <dbReference type="SAM" id="SignalP"/>
    </source>
</evidence>
<reference evidence="8" key="1">
    <citation type="journal article" date="2020" name="J Insects Food Feed">
        <title>The yellow mealworm (Tenebrio molitor) genome: a resource for the emerging insects as food and feed industry.</title>
        <authorList>
            <person name="Eriksson T."/>
            <person name="Andere A."/>
            <person name="Kelstrup H."/>
            <person name="Emery V."/>
            <person name="Picard C."/>
        </authorList>
    </citation>
    <scope>NUCLEOTIDE SEQUENCE</scope>
    <source>
        <strain evidence="8">Stoneville</strain>
        <tissue evidence="8">Whole head</tissue>
    </source>
</reference>
<evidence type="ECO:0000259" key="7">
    <source>
        <dbReference type="PROSITE" id="PS50240"/>
    </source>
</evidence>
<dbReference type="PROSITE" id="PS50240">
    <property type="entry name" value="TRYPSIN_DOM"/>
    <property type="match status" value="1"/>
</dbReference>
<dbReference type="Pfam" id="PF00089">
    <property type="entry name" value="Trypsin"/>
    <property type="match status" value="1"/>
</dbReference>
<evidence type="ECO:0000313" key="8">
    <source>
        <dbReference type="EMBL" id="KAH0819321.1"/>
    </source>
</evidence>
<keyword evidence="9" id="KW-1185">Reference proteome</keyword>
<dbReference type="PROSITE" id="PS00135">
    <property type="entry name" value="TRYPSIN_SER"/>
    <property type="match status" value="1"/>
</dbReference>
<dbReference type="InterPro" id="IPR033116">
    <property type="entry name" value="TRYPSIN_SER"/>
</dbReference>
<dbReference type="SMART" id="SM00020">
    <property type="entry name" value="Tryp_SPc"/>
    <property type="match status" value="1"/>
</dbReference>
<keyword evidence="1 6" id="KW-0732">Signal</keyword>
<dbReference type="PRINTS" id="PR00722">
    <property type="entry name" value="CHYMOTRYPSIN"/>
</dbReference>
<dbReference type="InterPro" id="IPR009003">
    <property type="entry name" value="Peptidase_S1_PA"/>
</dbReference>
<organism evidence="8 9">
    <name type="scientific">Tenebrio molitor</name>
    <name type="common">Yellow mealworm beetle</name>
    <dbReference type="NCBI Taxonomy" id="7067"/>
    <lineage>
        <taxon>Eukaryota</taxon>
        <taxon>Metazoa</taxon>
        <taxon>Ecdysozoa</taxon>
        <taxon>Arthropoda</taxon>
        <taxon>Hexapoda</taxon>
        <taxon>Insecta</taxon>
        <taxon>Pterygota</taxon>
        <taxon>Neoptera</taxon>
        <taxon>Endopterygota</taxon>
        <taxon>Coleoptera</taxon>
        <taxon>Polyphaga</taxon>
        <taxon>Cucujiformia</taxon>
        <taxon>Tenebrionidae</taxon>
        <taxon>Tenebrio</taxon>
    </lineage>
</organism>
<reference evidence="8" key="2">
    <citation type="submission" date="2021-08" db="EMBL/GenBank/DDBJ databases">
        <authorList>
            <person name="Eriksson T."/>
        </authorList>
    </citation>
    <scope>NUCLEOTIDE SEQUENCE</scope>
    <source>
        <strain evidence="8">Stoneville</strain>
        <tissue evidence="8">Whole head</tissue>
    </source>
</reference>
<feature type="domain" description="Peptidase S1" evidence="7">
    <location>
        <begin position="91"/>
        <end position="336"/>
    </location>
</feature>
<comment type="caution">
    <text evidence="8">The sequence shown here is derived from an EMBL/GenBank/DDBJ whole genome shotgun (WGS) entry which is preliminary data.</text>
</comment>
<dbReference type="InterPro" id="IPR043504">
    <property type="entry name" value="Peptidase_S1_PA_chymotrypsin"/>
</dbReference>
<evidence type="ECO:0000256" key="2">
    <source>
        <dbReference type="ARBA" id="ARBA00023157"/>
    </source>
</evidence>
<dbReference type="AlphaFoldDB" id="A0A8J6LNJ0"/>
<accession>A0A8J6LNJ0</accession>
<feature type="chain" id="PRO_5035197996" description="Peptidase S1 domain-containing protein" evidence="6">
    <location>
        <begin position="20"/>
        <end position="338"/>
    </location>
</feature>
<dbReference type="CDD" id="cd00190">
    <property type="entry name" value="Tryp_SPc"/>
    <property type="match status" value="1"/>
</dbReference>
<keyword evidence="2" id="KW-1015">Disulfide bond</keyword>
<dbReference type="PANTHER" id="PTHR24260:SF147">
    <property type="entry name" value="EG:BACR7A4.3 PROTEIN-RELATED"/>
    <property type="match status" value="1"/>
</dbReference>
<evidence type="ECO:0000256" key="1">
    <source>
        <dbReference type="ARBA" id="ARBA00022729"/>
    </source>
</evidence>
<keyword evidence="5" id="KW-0720">Serine protease</keyword>
<evidence type="ECO:0000256" key="5">
    <source>
        <dbReference type="RuleBase" id="RU363034"/>
    </source>
</evidence>
<name>A0A8J6LNJ0_TENMO</name>
<dbReference type="FunFam" id="2.40.10.10:FF:000028">
    <property type="entry name" value="Serine protease easter"/>
    <property type="match status" value="1"/>
</dbReference>
<dbReference type="InterPro" id="IPR051333">
    <property type="entry name" value="CLIP_Serine_Protease"/>
</dbReference>
<dbReference type="InterPro" id="IPR001314">
    <property type="entry name" value="Peptidase_S1A"/>
</dbReference>
<keyword evidence="5" id="KW-0645">Protease</keyword>
<comment type="similarity">
    <text evidence="4">Belongs to the peptidase S1 family. CLIP subfamily.</text>
</comment>
<dbReference type="Proteomes" id="UP000719412">
    <property type="component" value="Unassembled WGS sequence"/>
</dbReference>
<proteinExistence type="inferred from homology"/>
<dbReference type="InterPro" id="IPR018114">
    <property type="entry name" value="TRYPSIN_HIS"/>
</dbReference>
<dbReference type="SUPFAM" id="SSF50494">
    <property type="entry name" value="Trypsin-like serine proteases"/>
    <property type="match status" value="1"/>
</dbReference>
<keyword evidence="5" id="KW-0378">Hydrolase</keyword>
<dbReference type="Gene3D" id="2.40.10.10">
    <property type="entry name" value="Trypsin-like serine proteases"/>
    <property type="match status" value="2"/>
</dbReference>
<dbReference type="EMBL" id="JABDTM020014862">
    <property type="protein sequence ID" value="KAH0819321.1"/>
    <property type="molecule type" value="Genomic_DNA"/>
</dbReference>
<dbReference type="InterPro" id="IPR001254">
    <property type="entry name" value="Trypsin_dom"/>
</dbReference>
<gene>
    <name evidence="8" type="ORF">GEV33_003471</name>
</gene>
<dbReference type="GO" id="GO:0004252">
    <property type="term" value="F:serine-type endopeptidase activity"/>
    <property type="evidence" value="ECO:0007669"/>
    <property type="project" value="InterPro"/>
</dbReference>
<evidence type="ECO:0000256" key="3">
    <source>
        <dbReference type="ARBA" id="ARBA00023180"/>
    </source>
</evidence>
<protein>
    <recommendedName>
        <fullName evidence="7">Peptidase S1 domain-containing protein</fullName>
    </recommendedName>
</protein>
<evidence type="ECO:0000313" key="9">
    <source>
        <dbReference type="Proteomes" id="UP000719412"/>
    </source>
</evidence>
<dbReference type="GO" id="GO:0006508">
    <property type="term" value="P:proteolysis"/>
    <property type="evidence" value="ECO:0007669"/>
    <property type="project" value="UniProtKB-KW"/>
</dbReference>
<dbReference type="PANTHER" id="PTHR24260">
    <property type="match status" value="1"/>
</dbReference>
<evidence type="ECO:0000256" key="4">
    <source>
        <dbReference type="ARBA" id="ARBA00024195"/>
    </source>
</evidence>
<sequence length="338" mass="38038">MTRICVIYLFFHLIIHCKAPFPGNPWDWEETDEESLWIPEDCCRFDQSKSGSNQALQYCASTYYPWECCPMKKREVRSLTYPEIVTAIPAIAHGVPTQVGEFPHMAAIGYGDINNAQWFCGGSLISETFVLTAAHCIHPKKLGPARWIRLGDTDLQDNEDVPKPQNFTVEQHFIHPDFKSPSRYHDIALIKLDRPAVFNLFVQPACLHVEKSVPRMLSVTGWGKTDIYGGLSNHLLKADVNPVIQNVCKEYYASIKKERLPHGIREDIQLCAGHPEGKDTCPGDSGGPLQYKVSADRDYFIVVGITSVGRACGLENSVGVYTRVSPYIGWIENIVWPQ</sequence>
<feature type="signal peptide" evidence="6">
    <location>
        <begin position="1"/>
        <end position="19"/>
    </location>
</feature>
<keyword evidence="3" id="KW-0325">Glycoprotein</keyword>